<evidence type="ECO:0000313" key="2">
    <source>
        <dbReference type="EMBL" id="MED6123423.1"/>
    </source>
</evidence>
<feature type="region of interest" description="Disordered" evidence="1">
    <location>
        <begin position="1"/>
        <end position="31"/>
    </location>
</feature>
<name>A0ABU6RHY0_9FABA</name>
<sequence>MEERNAGSIEDKVDPNVVVPADGNTHGEEPLGAGNDGISWFTVKNMYRDLKRSITDEHNRTRLQIAEQGCQIGLILERKLDFNIESVDPAKFGEVAQDGFGSPFTYGNGNKAHAGVEMPWCFSMVWRPPKEMVFCGAELAVAAYIFNAELPNLEILVDTEHRNLTREMLFCLVPGEILKDYVIDLVVENLADEKDELRWFLPTEFSANFLQLIFDDRSFFESTHTKKPIVSKFKFKEAETPQQLESNDGGIWVAKWMQHSYMWDGYLDKVDEKTRMSLALELVMGNHNRKADAVRDMATSTWDKIVCRAILAERRKRKKSGEMESQPSNSTSI</sequence>
<evidence type="ECO:0000313" key="3">
    <source>
        <dbReference type="Proteomes" id="UP001341840"/>
    </source>
</evidence>
<feature type="compositionally biased region" description="Basic and acidic residues" evidence="1">
    <location>
        <begin position="1"/>
        <end position="14"/>
    </location>
</feature>
<dbReference type="SUPFAM" id="SSF54001">
    <property type="entry name" value="Cysteine proteinases"/>
    <property type="match status" value="1"/>
</dbReference>
<gene>
    <name evidence="2" type="ORF">PIB30_049022</name>
</gene>
<dbReference type="InterPro" id="IPR038765">
    <property type="entry name" value="Papain-like_cys_pep_sf"/>
</dbReference>
<evidence type="ECO:0000256" key="1">
    <source>
        <dbReference type="SAM" id="MobiDB-lite"/>
    </source>
</evidence>
<keyword evidence="3" id="KW-1185">Reference proteome</keyword>
<dbReference type="EMBL" id="JASCZI010030534">
    <property type="protein sequence ID" value="MED6123423.1"/>
    <property type="molecule type" value="Genomic_DNA"/>
</dbReference>
<comment type="caution">
    <text evidence="2">The sequence shown here is derived from an EMBL/GenBank/DDBJ whole genome shotgun (WGS) entry which is preliminary data.</text>
</comment>
<protein>
    <submittedName>
        <fullName evidence="2">Uncharacterized protein</fullName>
    </submittedName>
</protein>
<proteinExistence type="predicted"/>
<organism evidence="2 3">
    <name type="scientific">Stylosanthes scabra</name>
    <dbReference type="NCBI Taxonomy" id="79078"/>
    <lineage>
        <taxon>Eukaryota</taxon>
        <taxon>Viridiplantae</taxon>
        <taxon>Streptophyta</taxon>
        <taxon>Embryophyta</taxon>
        <taxon>Tracheophyta</taxon>
        <taxon>Spermatophyta</taxon>
        <taxon>Magnoliopsida</taxon>
        <taxon>eudicotyledons</taxon>
        <taxon>Gunneridae</taxon>
        <taxon>Pentapetalae</taxon>
        <taxon>rosids</taxon>
        <taxon>fabids</taxon>
        <taxon>Fabales</taxon>
        <taxon>Fabaceae</taxon>
        <taxon>Papilionoideae</taxon>
        <taxon>50 kb inversion clade</taxon>
        <taxon>dalbergioids sensu lato</taxon>
        <taxon>Dalbergieae</taxon>
        <taxon>Pterocarpus clade</taxon>
        <taxon>Stylosanthes</taxon>
    </lineage>
</organism>
<reference evidence="2 3" key="1">
    <citation type="journal article" date="2023" name="Plants (Basel)">
        <title>Bridging the Gap: Combining Genomics and Transcriptomics Approaches to Understand Stylosanthes scabra, an Orphan Legume from the Brazilian Caatinga.</title>
        <authorList>
            <person name="Ferreira-Neto J.R.C."/>
            <person name="da Silva M.D."/>
            <person name="Binneck E."/>
            <person name="de Melo N.F."/>
            <person name="da Silva R.H."/>
            <person name="de Melo A.L.T.M."/>
            <person name="Pandolfi V."/>
            <person name="Bustamante F.O."/>
            <person name="Brasileiro-Vidal A.C."/>
            <person name="Benko-Iseppon A.M."/>
        </authorList>
    </citation>
    <scope>NUCLEOTIDE SEQUENCE [LARGE SCALE GENOMIC DNA]</scope>
    <source>
        <tissue evidence="2">Leaves</tissue>
    </source>
</reference>
<dbReference type="Proteomes" id="UP001341840">
    <property type="component" value="Unassembled WGS sequence"/>
</dbReference>
<accession>A0ABU6RHY0</accession>